<dbReference type="PROSITE" id="PS50109">
    <property type="entry name" value="HIS_KIN"/>
    <property type="match status" value="1"/>
</dbReference>
<proteinExistence type="predicted"/>
<dbReference type="Pfam" id="PF02518">
    <property type="entry name" value="HATPase_c"/>
    <property type="match status" value="1"/>
</dbReference>
<dbReference type="SMART" id="SM00388">
    <property type="entry name" value="HisKA"/>
    <property type="match status" value="1"/>
</dbReference>
<keyword evidence="7 8" id="KW-1133">Transmembrane helix</keyword>
<evidence type="ECO:0000313" key="10">
    <source>
        <dbReference type="EMBL" id="SMD44755.1"/>
    </source>
</evidence>
<accession>A0A1W2H753</accession>
<dbReference type="InterPro" id="IPR036097">
    <property type="entry name" value="HisK_dim/P_sf"/>
</dbReference>
<dbReference type="EMBL" id="LT838813">
    <property type="protein sequence ID" value="SMD44755.1"/>
    <property type="molecule type" value="Genomic_DNA"/>
</dbReference>
<comment type="catalytic activity">
    <reaction evidence="1">
        <text>ATP + protein L-histidine = ADP + protein N-phospho-L-histidine.</text>
        <dbReference type="EC" id="2.7.13.3"/>
    </reaction>
</comment>
<dbReference type="STRING" id="758820.SAMN00777080_3386"/>
<keyword evidence="6 10" id="KW-0418">Kinase</keyword>
<dbReference type="Gene3D" id="6.10.340.10">
    <property type="match status" value="1"/>
</dbReference>
<evidence type="ECO:0000256" key="7">
    <source>
        <dbReference type="ARBA" id="ARBA00022989"/>
    </source>
</evidence>
<dbReference type="EC" id="2.7.13.3" evidence="2"/>
<keyword evidence="8" id="KW-0472">Membrane</keyword>
<dbReference type="SMART" id="SM00387">
    <property type="entry name" value="HATPase_c"/>
    <property type="match status" value="1"/>
</dbReference>
<dbReference type="SUPFAM" id="SSF55874">
    <property type="entry name" value="ATPase domain of HSP90 chaperone/DNA topoisomerase II/histidine kinase"/>
    <property type="match status" value="1"/>
</dbReference>
<evidence type="ECO:0000256" key="4">
    <source>
        <dbReference type="ARBA" id="ARBA00022679"/>
    </source>
</evidence>
<feature type="domain" description="Histidine kinase" evidence="9">
    <location>
        <begin position="216"/>
        <end position="417"/>
    </location>
</feature>
<dbReference type="InterPro" id="IPR050428">
    <property type="entry name" value="TCS_sensor_his_kinase"/>
</dbReference>
<organism evidence="10 11">
    <name type="scientific">Aquiflexum balticum DSM 16537</name>
    <dbReference type="NCBI Taxonomy" id="758820"/>
    <lineage>
        <taxon>Bacteria</taxon>
        <taxon>Pseudomonadati</taxon>
        <taxon>Bacteroidota</taxon>
        <taxon>Cytophagia</taxon>
        <taxon>Cytophagales</taxon>
        <taxon>Cyclobacteriaceae</taxon>
        <taxon>Aquiflexum</taxon>
    </lineage>
</organism>
<reference evidence="11" key="1">
    <citation type="submission" date="2017-04" db="EMBL/GenBank/DDBJ databases">
        <authorList>
            <person name="Varghese N."/>
            <person name="Submissions S."/>
        </authorList>
    </citation>
    <scope>NUCLEOTIDE SEQUENCE [LARGE SCALE GENOMIC DNA]</scope>
    <source>
        <strain evidence="11">DSM 16537</strain>
    </source>
</reference>
<evidence type="ECO:0000256" key="3">
    <source>
        <dbReference type="ARBA" id="ARBA00022553"/>
    </source>
</evidence>
<dbReference type="Pfam" id="PF00512">
    <property type="entry name" value="HisKA"/>
    <property type="match status" value="1"/>
</dbReference>
<dbReference type="GO" id="GO:0005886">
    <property type="term" value="C:plasma membrane"/>
    <property type="evidence" value="ECO:0007669"/>
    <property type="project" value="TreeGrafter"/>
</dbReference>
<dbReference type="SUPFAM" id="SSF47384">
    <property type="entry name" value="Homodimeric domain of signal transducing histidine kinase"/>
    <property type="match status" value="1"/>
</dbReference>
<evidence type="ECO:0000256" key="8">
    <source>
        <dbReference type="SAM" id="Phobius"/>
    </source>
</evidence>
<dbReference type="CDD" id="cd00082">
    <property type="entry name" value="HisKA"/>
    <property type="match status" value="1"/>
</dbReference>
<dbReference type="OrthoDB" id="1522504at2"/>
<protein>
    <recommendedName>
        <fullName evidence="2">histidine kinase</fullName>
        <ecNumber evidence="2">2.7.13.3</ecNumber>
    </recommendedName>
</protein>
<dbReference type="InterPro" id="IPR005467">
    <property type="entry name" value="His_kinase_dom"/>
</dbReference>
<dbReference type="Proteomes" id="UP000192333">
    <property type="component" value="Chromosome I"/>
</dbReference>
<dbReference type="InterPro" id="IPR003661">
    <property type="entry name" value="HisK_dim/P_dom"/>
</dbReference>
<evidence type="ECO:0000313" key="11">
    <source>
        <dbReference type="Proteomes" id="UP000192333"/>
    </source>
</evidence>
<evidence type="ECO:0000256" key="1">
    <source>
        <dbReference type="ARBA" id="ARBA00000085"/>
    </source>
</evidence>
<evidence type="ECO:0000259" key="9">
    <source>
        <dbReference type="PROSITE" id="PS50109"/>
    </source>
</evidence>
<dbReference type="Gene3D" id="1.10.287.130">
    <property type="match status" value="1"/>
</dbReference>
<dbReference type="PANTHER" id="PTHR45436">
    <property type="entry name" value="SENSOR HISTIDINE KINASE YKOH"/>
    <property type="match status" value="1"/>
</dbReference>
<evidence type="ECO:0000256" key="2">
    <source>
        <dbReference type="ARBA" id="ARBA00012438"/>
    </source>
</evidence>
<keyword evidence="11" id="KW-1185">Reference proteome</keyword>
<feature type="transmembrane region" description="Helical" evidence="8">
    <location>
        <begin position="6"/>
        <end position="27"/>
    </location>
</feature>
<name>A0A1W2H753_9BACT</name>
<dbReference type="PANTHER" id="PTHR45436:SF5">
    <property type="entry name" value="SENSOR HISTIDINE KINASE TRCS"/>
    <property type="match status" value="1"/>
</dbReference>
<sequence>MKLLNLLTSVYLIIIMLALLIGGFFIYRKLGAEINFELGMELDRQIEAYAERIRQGIPPEALVNERLEIIELPYEFSEEDLSIRDTIAYHDPLSREEKQLKASRSFKIENKHFRISYYNLVVEAEDITETVVYTMMIVFFIQLVFLGLFFRAISNWILRPFQQTLQKIQQFNFQTNKPLHFQESKVSEFNQLNEFLERMTQKLLKDYRQIKEFSENISHEIQTPAAVVGGKLENLMNLEMTEEQAHLIYSAYQNNERIHQIVRSLSLLAKLENEEFEPPSEIDLSEILIKNIELLSELIILSELKLQTEIKDKVMVKMHPFIAEIMVNNLLGNAIKHNLKGGWIKIKLDFHRMTIENSGPSLRQDPGQLIERFKKESDKPESVGLGLAIVNQICKTYQFSFGYATEECKHTTTIDFK</sequence>
<dbReference type="AlphaFoldDB" id="A0A1W2H753"/>
<keyword evidence="5 8" id="KW-0812">Transmembrane</keyword>
<feature type="transmembrane region" description="Helical" evidence="8">
    <location>
        <begin position="137"/>
        <end position="158"/>
    </location>
</feature>
<keyword evidence="3" id="KW-0597">Phosphoprotein</keyword>
<dbReference type="InterPro" id="IPR003594">
    <property type="entry name" value="HATPase_dom"/>
</dbReference>
<dbReference type="Gene3D" id="3.30.565.10">
    <property type="entry name" value="Histidine kinase-like ATPase, C-terminal domain"/>
    <property type="match status" value="1"/>
</dbReference>
<keyword evidence="4" id="KW-0808">Transferase</keyword>
<dbReference type="GO" id="GO:0000155">
    <property type="term" value="F:phosphorelay sensor kinase activity"/>
    <property type="evidence" value="ECO:0007669"/>
    <property type="project" value="InterPro"/>
</dbReference>
<dbReference type="InterPro" id="IPR036890">
    <property type="entry name" value="HATPase_C_sf"/>
</dbReference>
<dbReference type="RefSeq" id="WP_084121541.1">
    <property type="nucleotide sequence ID" value="NZ_LT838813.1"/>
</dbReference>
<evidence type="ECO:0000256" key="6">
    <source>
        <dbReference type="ARBA" id="ARBA00022777"/>
    </source>
</evidence>
<evidence type="ECO:0000256" key="5">
    <source>
        <dbReference type="ARBA" id="ARBA00022692"/>
    </source>
</evidence>
<gene>
    <name evidence="10" type="ORF">SAMN00777080_3386</name>
</gene>